<feature type="transmembrane region" description="Helical" evidence="5">
    <location>
        <begin position="51"/>
        <end position="71"/>
    </location>
</feature>
<keyword evidence="3 5" id="KW-1133">Transmembrane helix</keyword>
<dbReference type="InterPro" id="IPR049453">
    <property type="entry name" value="Memb_transporter_dom"/>
</dbReference>
<evidence type="ECO:0000256" key="2">
    <source>
        <dbReference type="ARBA" id="ARBA00022692"/>
    </source>
</evidence>
<keyword evidence="2 5" id="KW-0812">Transmembrane</keyword>
<feature type="transmembrane region" description="Helical" evidence="5">
    <location>
        <begin position="102"/>
        <end position="132"/>
    </location>
</feature>
<comment type="caution">
    <text evidence="7">The sequence shown here is derived from an EMBL/GenBank/DDBJ whole genome shotgun (WGS) entry which is preliminary data.</text>
</comment>
<feature type="transmembrane region" description="Helical" evidence="5">
    <location>
        <begin position="278"/>
        <end position="296"/>
    </location>
</feature>
<dbReference type="RefSeq" id="WP_345039643.1">
    <property type="nucleotide sequence ID" value="NZ_BAABBA010000006.1"/>
</dbReference>
<organism evidence="7 8">
    <name type="scientific">Georgenia daeguensis</name>
    <dbReference type="NCBI Taxonomy" id="908355"/>
    <lineage>
        <taxon>Bacteria</taxon>
        <taxon>Bacillati</taxon>
        <taxon>Actinomycetota</taxon>
        <taxon>Actinomycetes</taxon>
        <taxon>Micrococcales</taxon>
        <taxon>Bogoriellaceae</taxon>
        <taxon>Georgenia</taxon>
    </lineage>
</organism>
<feature type="transmembrane region" description="Helical" evidence="5">
    <location>
        <begin position="144"/>
        <end position="165"/>
    </location>
</feature>
<reference evidence="8" key="1">
    <citation type="journal article" date="2019" name="Int. J. Syst. Evol. Microbiol.">
        <title>The Global Catalogue of Microorganisms (GCM) 10K type strain sequencing project: providing services to taxonomists for standard genome sequencing and annotation.</title>
        <authorList>
            <consortium name="The Broad Institute Genomics Platform"/>
            <consortium name="The Broad Institute Genome Sequencing Center for Infectious Disease"/>
            <person name="Wu L."/>
            <person name="Ma J."/>
        </authorList>
    </citation>
    <scope>NUCLEOTIDE SEQUENCE [LARGE SCALE GENOMIC DNA]</scope>
    <source>
        <strain evidence="8">JCM 17459</strain>
    </source>
</reference>
<name>A0ABP8ETH5_9MICO</name>
<evidence type="ECO:0000259" key="6">
    <source>
        <dbReference type="Pfam" id="PF13515"/>
    </source>
</evidence>
<feature type="transmembrane region" description="Helical" evidence="5">
    <location>
        <begin position="21"/>
        <end position="45"/>
    </location>
</feature>
<comment type="subcellular location">
    <subcellularLocation>
        <location evidence="1">Membrane</location>
        <topology evidence="1">Multi-pass membrane protein</topology>
    </subcellularLocation>
</comment>
<feature type="domain" description="Integral membrane bound transporter" evidence="6">
    <location>
        <begin position="200"/>
        <end position="321"/>
    </location>
</feature>
<keyword evidence="4 5" id="KW-0472">Membrane</keyword>
<evidence type="ECO:0000256" key="1">
    <source>
        <dbReference type="ARBA" id="ARBA00004141"/>
    </source>
</evidence>
<evidence type="ECO:0000256" key="3">
    <source>
        <dbReference type="ARBA" id="ARBA00022989"/>
    </source>
</evidence>
<evidence type="ECO:0000313" key="7">
    <source>
        <dbReference type="EMBL" id="GAA4287246.1"/>
    </source>
</evidence>
<dbReference type="Proteomes" id="UP001499841">
    <property type="component" value="Unassembled WGS sequence"/>
</dbReference>
<feature type="transmembrane region" description="Helical" evidence="5">
    <location>
        <begin position="242"/>
        <end position="272"/>
    </location>
</feature>
<protein>
    <recommendedName>
        <fullName evidence="6">Integral membrane bound transporter domain-containing protein</fullName>
    </recommendedName>
</protein>
<dbReference type="Pfam" id="PF13515">
    <property type="entry name" value="FUSC_2"/>
    <property type="match status" value="1"/>
</dbReference>
<feature type="transmembrane region" description="Helical" evidence="5">
    <location>
        <begin position="308"/>
        <end position="326"/>
    </location>
</feature>
<accession>A0ABP8ETH5</accession>
<sequence length="333" mass="33329">MREVLARLRRTLERHPLTRSVGAPTWALSALLAVGVGGTLLTGALTGRTDAAARAVLAMILVALPSIPVAPPAAARTLLVRTGTVALASVVVAALGGDPTAVAASVVVAAGLGFRVPAVGTTAALALLLLGVRSHMTSGPADVPAVWELAGAVVVALAALAVRLLPAGGRGVAAGSPDPAARPSWTVRRTAAVGVAVALAVLSPLGLYGGHWLVTAVLLSVRPTPAATRARVAQRLVGNTVAALLVAVLMGAGPSVATMGLVAGGLAFLAFALRPVNYVWWAVTAPPVLLIAGDFPQTHGWYEGMVRVGLNVVGVGVVMLVCYVPAPRSPATA</sequence>
<feature type="transmembrane region" description="Helical" evidence="5">
    <location>
        <begin position="191"/>
        <end position="221"/>
    </location>
</feature>
<keyword evidence="8" id="KW-1185">Reference proteome</keyword>
<gene>
    <name evidence="7" type="ORF">GCM10022262_16050</name>
</gene>
<evidence type="ECO:0000256" key="4">
    <source>
        <dbReference type="ARBA" id="ARBA00023136"/>
    </source>
</evidence>
<dbReference type="EMBL" id="BAABBA010000006">
    <property type="protein sequence ID" value="GAA4287246.1"/>
    <property type="molecule type" value="Genomic_DNA"/>
</dbReference>
<evidence type="ECO:0000256" key="5">
    <source>
        <dbReference type="SAM" id="Phobius"/>
    </source>
</evidence>
<evidence type="ECO:0000313" key="8">
    <source>
        <dbReference type="Proteomes" id="UP001499841"/>
    </source>
</evidence>
<proteinExistence type="predicted"/>